<accession>A0AAV1SU95</accession>
<dbReference type="GO" id="GO:0003729">
    <property type="term" value="F:mRNA binding"/>
    <property type="evidence" value="ECO:0007669"/>
    <property type="project" value="TreeGrafter"/>
</dbReference>
<gene>
    <name evidence="6" type="ORF">DCAF_LOCUS27880</name>
</gene>
<dbReference type="InterPro" id="IPR033133">
    <property type="entry name" value="PUM-HD"/>
</dbReference>
<evidence type="ECO:0000313" key="7">
    <source>
        <dbReference type="Proteomes" id="UP001314170"/>
    </source>
</evidence>
<dbReference type="EMBL" id="CAWUPB010001199">
    <property type="protein sequence ID" value="CAK7357590.1"/>
    <property type="molecule type" value="Genomic_DNA"/>
</dbReference>
<evidence type="ECO:0000256" key="4">
    <source>
        <dbReference type="PROSITE-ProRule" id="PRU00317"/>
    </source>
</evidence>
<feature type="repeat" description="Pumilio" evidence="4">
    <location>
        <begin position="344"/>
        <end position="380"/>
    </location>
</feature>
<keyword evidence="1" id="KW-0677">Repeat</keyword>
<name>A0AAV1SU95_9ROSI</name>
<keyword evidence="7" id="KW-1185">Reference proteome</keyword>
<feature type="domain" description="PUM-HD" evidence="5">
    <location>
        <begin position="122"/>
        <end position="480"/>
    </location>
</feature>
<comment type="caution">
    <text evidence="6">The sequence shown here is derived from an EMBL/GenBank/DDBJ whole genome shotgun (WGS) entry which is preliminary data.</text>
</comment>
<evidence type="ECO:0000259" key="5">
    <source>
        <dbReference type="PROSITE" id="PS50303"/>
    </source>
</evidence>
<reference evidence="6 7" key="1">
    <citation type="submission" date="2024-01" db="EMBL/GenBank/DDBJ databases">
        <authorList>
            <person name="Waweru B."/>
        </authorList>
    </citation>
    <scope>NUCLEOTIDE SEQUENCE [LARGE SCALE GENOMIC DNA]</scope>
</reference>
<dbReference type="Pfam" id="PF00806">
    <property type="entry name" value="PUF"/>
    <property type="match status" value="6"/>
</dbReference>
<dbReference type="SUPFAM" id="SSF48371">
    <property type="entry name" value="ARM repeat"/>
    <property type="match status" value="1"/>
</dbReference>
<organism evidence="6 7">
    <name type="scientific">Dovyalis caffra</name>
    <dbReference type="NCBI Taxonomy" id="77055"/>
    <lineage>
        <taxon>Eukaryota</taxon>
        <taxon>Viridiplantae</taxon>
        <taxon>Streptophyta</taxon>
        <taxon>Embryophyta</taxon>
        <taxon>Tracheophyta</taxon>
        <taxon>Spermatophyta</taxon>
        <taxon>Magnoliopsida</taxon>
        <taxon>eudicotyledons</taxon>
        <taxon>Gunneridae</taxon>
        <taxon>Pentapetalae</taxon>
        <taxon>rosids</taxon>
        <taxon>fabids</taxon>
        <taxon>Malpighiales</taxon>
        <taxon>Salicaceae</taxon>
        <taxon>Flacourtieae</taxon>
        <taxon>Dovyalis</taxon>
    </lineage>
</organism>
<protein>
    <recommendedName>
        <fullName evidence="5">PUM-HD domain-containing protein</fullName>
    </recommendedName>
</protein>
<dbReference type="PROSITE" id="PS50303">
    <property type="entry name" value="PUM_HD"/>
    <property type="match status" value="1"/>
</dbReference>
<dbReference type="GO" id="GO:0006417">
    <property type="term" value="P:regulation of translation"/>
    <property type="evidence" value="ECO:0007669"/>
    <property type="project" value="UniProtKB-KW"/>
</dbReference>
<dbReference type="InterPro" id="IPR016024">
    <property type="entry name" value="ARM-type_fold"/>
</dbReference>
<feature type="repeat" description="Pumilio" evidence="4">
    <location>
        <begin position="414"/>
        <end position="456"/>
    </location>
</feature>
<dbReference type="PANTHER" id="PTHR12537:SF137">
    <property type="entry name" value="PUMILIO HOMOLOG 16-RELATED"/>
    <property type="match status" value="1"/>
</dbReference>
<dbReference type="AlphaFoldDB" id="A0AAV1SU95"/>
<evidence type="ECO:0000256" key="2">
    <source>
        <dbReference type="ARBA" id="ARBA00022845"/>
    </source>
</evidence>
<proteinExistence type="predicted"/>
<dbReference type="Proteomes" id="UP001314170">
    <property type="component" value="Unassembled WGS sequence"/>
</dbReference>
<dbReference type="SMART" id="SM00025">
    <property type="entry name" value="Pumilio"/>
    <property type="match status" value="8"/>
</dbReference>
<evidence type="ECO:0000256" key="1">
    <source>
        <dbReference type="ARBA" id="ARBA00022737"/>
    </source>
</evidence>
<keyword evidence="3" id="KW-0694">RNA-binding</keyword>
<evidence type="ECO:0000256" key="3">
    <source>
        <dbReference type="ARBA" id="ARBA00022884"/>
    </source>
</evidence>
<keyword evidence="2" id="KW-0810">Translation regulation</keyword>
<dbReference type="Gene3D" id="1.25.10.10">
    <property type="entry name" value="Leucine-rich Repeat Variant"/>
    <property type="match status" value="1"/>
</dbReference>
<dbReference type="PANTHER" id="PTHR12537">
    <property type="entry name" value="RNA BINDING PROTEIN PUMILIO-RELATED"/>
    <property type="match status" value="1"/>
</dbReference>
<dbReference type="PROSITE" id="PS50302">
    <property type="entry name" value="PUM"/>
    <property type="match status" value="2"/>
</dbReference>
<dbReference type="InterPro" id="IPR011989">
    <property type="entry name" value="ARM-like"/>
</dbReference>
<dbReference type="InterPro" id="IPR001313">
    <property type="entry name" value="Pumilio_RNA-bd_rpt"/>
</dbReference>
<evidence type="ECO:0000313" key="6">
    <source>
        <dbReference type="EMBL" id="CAK7357590.1"/>
    </source>
</evidence>
<sequence>MSSVAASGSPLENLVLSVDNLSLTEGRTDIRNRQDLSPRNYLLAANGGPLPGFQETRINGLPQYLAGLANSTLVLSSLFPQTTWGSNSLGNGGNFHGSRLQPGTRSFVPNLNSLSGPVLDEGKSFAVSNLGGIEYSRVQNQEELNNVRIFLGLLQGDSFVNYCSDRDGSITLHGLLRLRNPEITREVYKKVLVLSSRGVPIVCELMLDQHGWHVFAELIDSLNYQQLKLITYEITKDLYPFISLAVHRHGSNSIKKLIRALSGSSLISFVTNNLCAAFYLIMTDRTGLYVVSECLKHLSAEDNKLLYEAAISCCLDLAIDHDGSIALIRVINTIQGLQRYRLLDILSTNAVFLSQDPEGNYVIQKVLSLDNPVFTQKICHQLRGYYAAISLQKGGSHIVEKCLGTEWKSWVIEDFLSNTNTLLHVARGEFGNYVIQKAFKVTKKSGSPLYHKLLLRLQPHLSILQSGYGRNVFNLITGGQSVKKV</sequence>
<dbReference type="GO" id="GO:0005737">
    <property type="term" value="C:cytoplasm"/>
    <property type="evidence" value="ECO:0007669"/>
    <property type="project" value="TreeGrafter"/>
</dbReference>